<feature type="transmembrane region" description="Helical" evidence="5">
    <location>
        <begin position="132"/>
        <end position="157"/>
    </location>
</feature>
<feature type="transmembrane region" description="Helical" evidence="5">
    <location>
        <begin position="292"/>
        <end position="315"/>
    </location>
</feature>
<keyword evidence="8" id="KW-1185">Reference proteome</keyword>
<dbReference type="Pfam" id="PF07690">
    <property type="entry name" value="MFS_1"/>
    <property type="match status" value="1"/>
</dbReference>
<dbReference type="InterPro" id="IPR036259">
    <property type="entry name" value="MFS_trans_sf"/>
</dbReference>
<dbReference type="PROSITE" id="PS50850">
    <property type="entry name" value="MFS"/>
    <property type="match status" value="1"/>
</dbReference>
<dbReference type="Gene3D" id="1.20.1250.20">
    <property type="entry name" value="MFS general substrate transporter like domains"/>
    <property type="match status" value="2"/>
</dbReference>
<keyword evidence="2 5" id="KW-1133">Transmembrane helix</keyword>
<evidence type="ECO:0000256" key="1">
    <source>
        <dbReference type="ARBA" id="ARBA00022692"/>
    </source>
</evidence>
<dbReference type="PANTHER" id="PTHR11360">
    <property type="entry name" value="MONOCARBOXYLATE TRANSPORTER"/>
    <property type="match status" value="1"/>
</dbReference>
<feature type="transmembrane region" description="Helical" evidence="5">
    <location>
        <begin position="163"/>
        <end position="183"/>
    </location>
</feature>
<evidence type="ECO:0000256" key="5">
    <source>
        <dbReference type="SAM" id="Phobius"/>
    </source>
</evidence>
<feature type="transmembrane region" description="Helical" evidence="5">
    <location>
        <begin position="384"/>
        <end position="405"/>
    </location>
</feature>
<accession>A0ABU3ZHT3</accession>
<feature type="transmembrane region" description="Helical" evidence="5">
    <location>
        <begin position="321"/>
        <end position="344"/>
    </location>
</feature>
<feature type="transmembrane region" description="Helical" evidence="5">
    <location>
        <begin position="74"/>
        <end position="94"/>
    </location>
</feature>
<dbReference type="InterPro" id="IPR050327">
    <property type="entry name" value="Proton-linked_MCT"/>
</dbReference>
<organism evidence="7 8">
    <name type="scientific">Photobacterium rosenbergii</name>
    <dbReference type="NCBI Taxonomy" id="294936"/>
    <lineage>
        <taxon>Bacteria</taxon>
        <taxon>Pseudomonadati</taxon>
        <taxon>Pseudomonadota</taxon>
        <taxon>Gammaproteobacteria</taxon>
        <taxon>Vibrionales</taxon>
        <taxon>Vibrionaceae</taxon>
        <taxon>Photobacterium</taxon>
    </lineage>
</organism>
<protein>
    <submittedName>
        <fullName evidence="7">OFA family MFS transporter</fullName>
    </submittedName>
</protein>
<dbReference type="InterPro" id="IPR011701">
    <property type="entry name" value="MFS"/>
</dbReference>
<dbReference type="PANTHER" id="PTHR11360:SF304">
    <property type="entry name" value="MFS DOMAIN-CONTAINING PROTEIN"/>
    <property type="match status" value="1"/>
</dbReference>
<keyword evidence="3 5" id="KW-0472">Membrane</keyword>
<dbReference type="EMBL" id="JAWJZI010000004">
    <property type="protein sequence ID" value="MDV5169683.1"/>
    <property type="molecule type" value="Genomic_DNA"/>
</dbReference>
<feature type="transmembrane region" description="Helical" evidence="5">
    <location>
        <begin position="233"/>
        <end position="255"/>
    </location>
</feature>
<evidence type="ECO:0000256" key="2">
    <source>
        <dbReference type="ARBA" id="ARBA00022989"/>
    </source>
</evidence>
<reference evidence="7 8" key="1">
    <citation type="submission" date="2023-10" db="EMBL/GenBank/DDBJ databases">
        <title>Marine bacteria isolated from horseshoe crab.</title>
        <authorList>
            <person name="Cheng T.H."/>
        </authorList>
    </citation>
    <scope>NUCLEOTIDE SEQUENCE [LARGE SCALE GENOMIC DNA]</scope>
    <source>
        <strain evidence="7 8">HSC6</strain>
    </source>
</reference>
<feature type="transmembrane region" description="Helical" evidence="5">
    <location>
        <begin position="356"/>
        <end position="378"/>
    </location>
</feature>
<feature type="domain" description="Major facilitator superfamily (MFS) profile" evidence="6">
    <location>
        <begin position="1"/>
        <end position="410"/>
    </location>
</feature>
<dbReference type="CDD" id="cd17353">
    <property type="entry name" value="MFS_OFA_like"/>
    <property type="match status" value="1"/>
</dbReference>
<feature type="compositionally biased region" description="Polar residues" evidence="4">
    <location>
        <begin position="200"/>
        <end position="217"/>
    </location>
</feature>
<gene>
    <name evidence="7" type="ORF">R2X38_11840</name>
</gene>
<feature type="transmembrane region" description="Helical" evidence="5">
    <location>
        <begin position="100"/>
        <end position="120"/>
    </location>
</feature>
<feature type="region of interest" description="Disordered" evidence="4">
    <location>
        <begin position="196"/>
        <end position="217"/>
    </location>
</feature>
<evidence type="ECO:0000313" key="8">
    <source>
        <dbReference type="Proteomes" id="UP001186452"/>
    </source>
</evidence>
<keyword evidence="1 5" id="KW-0812">Transmembrane</keyword>
<feature type="transmembrane region" description="Helical" evidence="5">
    <location>
        <begin position="7"/>
        <end position="26"/>
    </location>
</feature>
<evidence type="ECO:0000259" key="6">
    <source>
        <dbReference type="PROSITE" id="PS50850"/>
    </source>
</evidence>
<evidence type="ECO:0000313" key="7">
    <source>
        <dbReference type="EMBL" id="MDV5169683.1"/>
    </source>
</evidence>
<dbReference type="Proteomes" id="UP001186452">
    <property type="component" value="Unassembled WGS sequence"/>
</dbReference>
<dbReference type="InterPro" id="IPR020846">
    <property type="entry name" value="MFS_dom"/>
</dbReference>
<dbReference type="RefSeq" id="WP_317522440.1">
    <property type="nucleotide sequence ID" value="NZ_JAWJZI010000004.1"/>
</dbReference>
<name>A0ABU3ZHT3_9GAMM</name>
<sequence length="422" mass="44507">MNNTKATRVLGACCGINLCIGILYAWSVFKNAFIVELGWSNTHASLPYTLSIGVLALAVLAAGIIQDKIGPRKVLIAGTFLAGIGLLLSGLHLTPMMLTLTFGLLTGCGIGFGYACLNPVAMKWFHPSRKGWVNGLIATAFGIASVYLAPLVSFMIAQYGISTSFYLLGSALLLIALPLACTIDNPPSGYLPPAPVAKSPSDSVTPQSSTASVNNITPNQDTPWRAMIRQPRFYMLWVMYAFSSTAGLMVIANITSIASVQADIHDAAYLVVALALFNSGGRLATGVLSDRIGALPTLTLAFVLQGLNMLLFSYYQSGTLMIVGAGLAGVGYGALLAVFPSLMAQFYGLKYYGTNYGILYTAWGMGGFIGPMLAALVVDSTGSYQIAYQVCAVLMAVTVGLALWLQPSGLGIIKPVLKAKHE</sequence>
<dbReference type="SUPFAM" id="SSF103473">
    <property type="entry name" value="MFS general substrate transporter"/>
    <property type="match status" value="1"/>
</dbReference>
<comment type="caution">
    <text evidence="7">The sequence shown here is derived from an EMBL/GenBank/DDBJ whole genome shotgun (WGS) entry which is preliminary data.</text>
</comment>
<feature type="transmembrane region" description="Helical" evidence="5">
    <location>
        <begin position="46"/>
        <end position="65"/>
    </location>
</feature>
<evidence type="ECO:0000256" key="4">
    <source>
        <dbReference type="SAM" id="MobiDB-lite"/>
    </source>
</evidence>
<evidence type="ECO:0000256" key="3">
    <source>
        <dbReference type="ARBA" id="ARBA00023136"/>
    </source>
</evidence>
<proteinExistence type="predicted"/>